<dbReference type="AlphaFoldDB" id="A0A916JJN5"/>
<evidence type="ECO:0000313" key="2">
    <source>
        <dbReference type="EMBL" id="CAG5077597.1"/>
    </source>
</evidence>
<name>A0A916JJN5_9FLAO</name>
<gene>
    <name evidence="2" type="ORF">CRYO30217_00434</name>
</gene>
<dbReference type="InterPro" id="IPR001387">
    <property type="entry name" value="Cro/C1-type_HTH"/>
</dbReference>
<dbReference type="KEGG" id="ptan:CRYO30217_00434"/>
<keyword evidence="3" id="KW-1185">Reference proteome</keyword>
<feature type="domain" description="HTH cro/C1-type" evidence="1">
    <location>
        <begin position="1"/>
        <end position="47"/>
    </location>
</feature>
<evidence type="ECO:0000259" key="1">
    <source>
        <dbReference type="PROSITE" id="PS50943"/>
    </source>
</evidence>
<dbReference type="Proteomes" id="UP000683507">
    <property type="component" value="Chromosome"/>
</dbReference>
<sequence length="49" mass="5419">MSQEQLMLEAEVGKNQIGLIERGEVNSTISTVNALAKALEVEPFELLKF</sequence>
<proteinExistence type="predicted"/>
<accession>A0A916JJN5</accession>
<dbReference type="EMBL" id="OU015584">
    <property type="protein sequence ID" value="CAG5077597.1"/>
    <property type="molecule type" value="Genomic_DNA"/>
</dbReference>
<dbReference type="SUPFAM" id="SSF47413">
    <property type="entry name" value="lambda repressor-like DNA-binding domains"/>
    <property type="match status" value="1"/>
</dbReference>
<protein>
    <recommendedName>
        <fullName evidence="1">HTH cro/C1-type domain-containing protein</fullName>
    </recommendedName>
</protein>
<organism evidence="2 3">
    <name type="scientific">Parvicella tangerina</name>
    <dbReference type="NCBI Taxonomy" id="2829795"/>
    <lineage>
        <taxon>Bacteria</taxon>
        <taxon>Pseudomonadati</taxon>
        <taxon>Bacteroidota</taxon>
        <taxon>Flavobacteriia</taxon>
        <taxon>Flavobacteriales</taxon>
        <taxon>Parvicellaceae</taxon>
        <taxon>Parvicella</taxon>
    </lineage>
</organism>
<evidence type="ECO:0000313" key="3">
    <source>
        <dbReference type="Proteomes" id="UP000683507"/>
    </source>
</evidence>
<dbReference type="CDD" id="cd00093">
    <property type="entry name" value="HTH_XRE"/>
    <property type="match status" value="1"/>
</dbReference>
<dbReference type="Pfam" id="PF01381">
    <property type="entry name" value="HTH_3"/>
    <property type="match status" value="1"/>
</dbReference>
<dbReference type="InterPro" id="IPR010982">
    <property type="entry name" value="Lambda_DNA-bd_dom_sf"/>
</dbReference>
<dbReference type="GO" id="GO:0003677">
    <property type="term" value="F:DNA binding"/>
    <property type="evidence" value="ECO:0007669"/>
    <property type="project" value="InterPro"/>
</dbReference>
<dbReference type="PROSITE" id="PS50943">
    <property type="entry name" value="HTH_CROC1"/>
    <property type="match status" value="1"/>
</dbReference>
<dbReference type="Gene3D" id="1.10.260.40">
    <property type="entry name" value="lambda repressor-like DNA-binding domains"/>
    <property type="match status" value="1"/>
</dbReference>
<reference evidence="2" key="1">
    <citation type="submission" date="2021-04" db="EMBL/GenBank/DDBJ databases">
        <authorList>
            <person name="Rodrigo-Torres L."/>
            <person name="Arahal R. D."/>
            <person name="Lucena T."/>
        </authorList>
    </citation>
    <scope>NUCLEOTIDE SEQUENCE</scope>
    <source>
        <strain evidence="2">AS29M-1</strain>
    </source>
</reference>